<keyword evidence="2" id="KW-0813">Transport</keyword>
<dbReference type="InterPro" id="IPR038078">
    <property type="entry name" value="PhoU-like_sf"/>
</dbReference>
<dbReference type="PANTHER" id="PTHR42930:SF3">
    <property type="entry name" value="PHOSPHATE-SPECIFIC TRANSPORT SYSTEM ACCESSORY PROTEIN PHOU"/>
    <property type="match status" value="1"/>
</dbReference>
<keyword evidence="1 2" id="KW-0592">Phosphate transport</keyword>
<feature type="domain" description="PhoU" evidence="3">
    <location>
        <begin position="122"/>
        <end position="204"/>
    </location>
</feature>
<evidence type="ECO:0000256" key="1">
    <source>
        <dbReference type="ARBA" id="ARBA00022592"/>
    </source>
</evidence>
<dbReference type="InterPro" id="IPR026022">
    <property type="entry name" value="PhoU_dom"/>
</dbReference>
<evidence type="ECO:0000313" key="4">
    <source>
        <dbReference type="EMBL" id="MFC0582286.1"/>
    </source>
</evidence>
<evidence type="ECO:0000313" key="5">
    <source>
        <dbReference type="Proteomes" id="UP001589862"/>
    </source>
</evidence>
<protein>
    <recommendedName>
        <fullName evidence="2">Phosphate-specific transport system accessory protein PhoU</fullName>
    </recommendedName>
</protein>
<name>A0ABV6PAZ0_9MICC</name>
<organism evidence="4 5">
    <name type="scientific">Micrococcoides hystricis</name>
    <dbReference type="NCBI Taxonomy" id="1572761"/>
    <lineage>
        <taxon>Bacteria</taxon>
        <taxon>Bacillati</taxon>
        <taxon>Actinomycetota</taxon>
        <taxon>Actinomycetes</taxon>
        <taxon>Micrococcales</taxon>
        <taxon>Micrococcaceae</taxon>
        <taxon>Micrococcoides</taxon>
    </lineage>
</organism>
<dbReference type="InterPro" id="IPR028366">
    <property type="entry name" value="PhoU"/>
</dbReference>
<dbReference type="PANTHER" id="PTHR42930">
    <property type="entry name" value="PHOSPHATE-SPECIFIC TRANSPORT SYSTEM ACCESSORY PROTEIN PHOU"/>
    <property type="match status" value="1"/>
</dbReference>
<gene>
    <name evidence="4" type="primary">phoU</name>
    <name evidence="4" type="ORF">ACFFFR_07825</name>
</gene>
<comment type="subunit">
    <text evidence="2">Homodimer.</text>
</comment>
<keyword evidence="2" id="KW-0963">Cytoplasm</keyword>
<comment type="function">
    <text evidence="2">Plays a role in the regulation of phosphate uptake.</text>
</comment>
<evidence type="ECO:0000259" key="3">
    <source>
        <dbReference type="Pfam" id="PF01895"/>
    </source>
</evidence>
<dbReference type="Pfam" id="PF01895">
    <property type="entry name" value="PhoU"/>
    <property type="match status" value="2"/>
</dbReference>
<reference evidence="4 5" key="1">
    <citation type="submission" date="2024-09" db="EMBL/GenBank/DDBJ databases">
        <authorList>
            <person name="Sun Q."/>
            <person name="Mori K."/>
        </authorList>
    </citation>
    <scope>NUCLEOTIDE SEQUENCE [LARGE SCALE GENOMIC DNA]</scope>
    <source>
        <strain evidence="4 5">NCAIM B.02604</strain>
    </source>
</reference>
<keyword evidence="5" id="KW-1185">Reference proteome</keyword>
<dbReference type="SUPFAM" id="SSF109755">
    <property type="entry name" value="PhoU-like"/>
    <property type="match status" value="1"/>
</dbReference>
<comment type="similarity">
    <text evidence="2">Belongs to the PhoU family.</text>
</comment>
<evidence type="ECO:0000256" key="2">
    <source>
        <dbReference type="PIRNR" id="PIRNR003107"/>
    </source>
</evidence>
<comment type="caution">
    <text evidence="4">The sequence shown here is derived from an EMBL/GenBank/DDBJ whole genome shotgun (WGS) entry which is preliminary data.</text>
</comment>
<dbReference type="EMBL" id="JBHLUB010000029">
    <property type="protein sequence ID" value="MFC0582286.1"/>
    <property type="molecule type" value="Genomic_DNA"/>
</dbReference>
<dbReference type="Proteomes" id="UP001589862">
    <property type="component" value="Unassembled WGS sequence"/>
</dbReference>
<comment type="subcellular location">
    <subcellularLocation>
        <location evidence="2">Cytoplasm</location>
    </subcellularLocation>
</comment>
<dbReference type="RefSeq" id="WP_377459386.1">
    <property type="nucleotide sequence ID" value="NZ_JBHLUB010000029.1"/>
</dbReference>
<dbReference type="NCBIfam" id="TIGR02135">
    <property type="entry name" value="phoU_full"/>
    <property type="match status" value="1"/>
</dbReference>
<accession>A0ABV6PAZ0</accession>
<sequence>MRKIFQADLEALGDQLVEISQLVSTAMERAYESFDEADLELAERVIADDARIDFLQLALDEKAIELLALQGPVATDLRTVVAALRMSSSLERMGDLARHISQLARLRYPENVAPASIAPTFKRMAQLCISMAQNVTALLESRELDLAKQIVKDNMELNELHSSVFAAIADPSWDADAPSTVDCTLASRYFERYGDHAVSVARKVSYLVTGEWESTLPGI</sequence>
<dbReference type="Gene3D" id="1.20.58.220">
    <property type="entry name" value="Phosphate transport system protein phou homolog 2, domain 2"/>
    <property type="match status" value="1"/>
</dbReference>
<dbReference type="PIRSF" id="PIRSF003107">
    <property type="entry name" value="PhoU"/>
    <property type="match status" value="1"/>
</dbReference>
<feature type="domain" description="PhoU" evidence="3">
    <location>
        <begin position="17"/>
        <end position="103"/>
    </location>
</feature>
<proteinExistence type="inferred from homology"/>